<feature type="region of interest" description="Disordered" evidence="9">
    <location>
        <begin position="330"/>
        <end position="369"/>
    </location>
</feature>
<feature type="region of interest" description="Disordered" evidence="9">
    <location>
        <begin position="938"/>
        <end position="957"/>
    </location>
</feature>
<dbReference type="GO" id="GO:0009507">
    <property type="term" value="C:chloroplast"/>
    <property type="evidence" value="ECO:0007669"/>
    <property type="project" value="TreeGrafter"/>
</dbReference>
<feature type="compositionally biased region" description="Polar residues" evidence="9">
    <location>
        <begin position="1033"/>
        <end position="1044"/>
    </location>
</feature>
<dbReference type="EMBL" id="SDMP01000015">
    <property type="protein sequence ID" value="RYR08759.1"/>
    <property type="molecule type" value="Genomic_DNA"/>
</dbReference>
<evidence type="ECO:0000259" key="10">
    <source>
        <dbReference type="PROSITE" id="PS51747"/>
    </source>
</evidence>
<feature type="region of interest" description="Disordered" evidence="9">
    <location>
        <begin position="628"/>
        <end position="740"/>
    </location>
</feature>
<dbReference type="CDD" id="cd01285">
    <property type="entry name" value="nucleoside_deaminase"/>
    <property type="match status" value="1"/>
</dbReference>
<dbReference type="InterPro" id="IPR016193">
    <property type="entry name" value="Cytidine_deaminase-like"/>
</dbReference>
<feature type="region of interest" description="Disordered" evidence="9">
    <location>
        <begin position="426"/>
        <end position="450"/>
    </location>
</feature>
<dbReference type="HAMAP" id="MF_00972">
    <property type="entry name" value="tRNA_aden_deaminase"/>
    <property type="match status" value="1"/>
</dbReference>
<sequence>MHNTYFSSTIYAVRGRESFSLSFNGYSNICYERFDRTPSHCSSCCHCCGCCALSNYRVTIKPSLQNGLRQSTLLQLSARRFILGREQFFPRLPAYGLHKRCYVNEETVCNRSRRRIEGECVCAGDSRKGRGSYHSFGSDDAEAVLSLLSEQSDKDTIDVKRKNVSTSRRNEAEKKIKSVSRQRNLNLGKKVETKTKGILKQRETSAIDLRRENEKSSRGNVALARSEGHRSRRDVSSCSSYYTVSSGDLGSDIDVQDKHGFEECSSGYENDEANYVKGQVKEEFNKQSDDLVRLQDFSKHEKTAFGADIDSSLRKKSEKKLAEVTVQEIKSTREQQDVHSEAFGSHEPSSYGKASLSHKQVNSKEDDSSFLKRQNAFIQARNKRHQYTGVQDSGFNEFETTLVSKQAFTGRHEELDLSDAQIKETRDEHKKIVGSTTTGKKTLNSKKISSSRHGNLEILETCSHETSDEQNKFSGSNSTTGKDVINRSSHKYIETSKVEDIQRTSMENLGAQRISVSSSVQEMEEHQHQKGEKRLLKREEKTEIKDMRKSQHISEVSHDHQSNIEDTYIINARTKIKNTDEKQLSSSKRTSEKVKHIPKSTLKSVAKTTESSCQTDETIVNFELSREDKTTRKVTISDKTTSREESNIRGSRSFVSESGTHVTLTDDHERKSATMLIASSSQETTGGGSARAQITSQVASPEIIVETSESGSSDTSDHSDKSPVLLQYSRDGSNQSYSEPYTIMAPEDSLRSVDCLEKSSNQFVAEFVQRARHEVATSATSEVEGTRTKFAVEDEGNQIYNSSRQHTEDDSQSKKHDSSHSSGIRESKGPSDEMWDETKSSVEQSQRAEESEVGNETSKTIVRRTGRSLWSMIADVVKLRWVSHAASTSAERSDERNSPNKSDSETWFSGQEHAERHKSSAIKEASVIPPEAITIDKLKQGKNDTQREGEMSDTRRIKDKGKCVEIRSSDSETWLSEKEQQENYESTLIKETSVQPPEVMTIDKLKPGKNYTQSEETSDTKRIKNKGKHVKVRSSSNTEESGSATIPYASGEENIEWTRDRKDLKISTSGIKSVDFPSASLPARGPPVASPIVNIGVLDLSRTRSVLPIKEPVPSVQSELSASGEKDGELKQRKFQRTGQVLRDRFDDWEEAYQLELEQRRMDEMFMKEALLEAKKAADIWEVPVGAVLVQQGKIIARGCNLVEELRDSTAHAEMICIREASNLLRTWRLSGTTLYVTLEPCPMCAGAILQARVDTVVWGAPNKLLGADGSWIRLFPEGGESSDSRDMPPAPVHPFHPKITIRRGILENECADVMQQFFQLRRKQKKDESPKEPSRLSLTHRHHHAKFLNKLHDIFHVFCL</sequence>
<feature type="compositionally biased region" description="Polar residues" evidence="9">
    <location>
        <begin position="472"/>
        <end position="481"/>
    </location>
</feature>
<evidence type="ECO:0000256" key="2">
    <source>
        <dbReference type="ARBA" id="ARBA00011738"/>
    </source>
</evidence>
<comment type="subunit">
    <text evidence="2">Homodimer.</text>
</comment>
<dbReference type="PANTHER" id="PTHR11079:SF179">
    <property type="entry name" value="TRNA(ADENINE(34)) DEAMINASE, CHLOROPLASTIC"/>
    <property type="match status" value="1"/>
</dbReference>
<gene>
    <name evidence="11" type="ORF">Ahy_B05g076590</name>
</gene>
<feature type="compositionally biased region" description="Polar residues" evidence="9">
    <location>
        <begin position="648"/>
        <end position="663"/>
    </location>
</feature>
<dbReference type="SMR" id="A0A444Z3M0"/>
<dbReference type="InterPro" id="IPR002125">
    <property type="entry name" value="CMP_dCMP_dom"/>
</dbReference>
<comment type="cofactor">
    <cofactor evidence="1">
        <name>Zn(2+)</name>
        <dbReference type="ChEBI" id="CHEBI:29105"/>
    </cofactor>
</comment>
<dbReference type="Gene3D" id="3.40.140.10">
    <property type="entry name" value="Cytidine Deaminase, domain 2"/>
    <property type="match status" value="1"/>
</dbReference>
<feature type="region of interest" description="Disordered" evidence="9">
    <location>
        <begin position="211"/>
        <end position="235"/>
    </location>
</feature>
<feature type="compositionally biased region" description="Basic and acidic residues" evidence="9">
    <location>
        <begin position="891"/>
        <end position="904"/>
    </location>
</feature>
<feature type="domain" description="CMP/dCMP-type deaminase" evidence="10">
    <location>
        <begin position="1161"/>
        <end position="1283"/>
    </location>
</feature>
<proteinExistence type="inferred from homology"/>
<reference evidence="11 12" key="1">
    <citation type="submission" date="2019-01" db="EMBL/GenBank/DDBJ databases">
        <title>Sequencing of cultivated peanut Arachis hypogaea provides insights into genome evolution and oil improvement.</title>
        <authorList>
            <person name="Chen X."/>
        </authorList>
    </citation>
    <scope>NUCLEOTIDE SEQUENCE [LARGE SCALE GENOMIC DNA]</scope>
    <source>
        <strain evidence="12">cv. Fuhuasheng</strain>
        <strain evidence="11">GDAAS-fuhuasheng2018</strain>
        <tissue evidence="11">Leaves</tissue>
    </source>
</reference>
<feature type="region of interest" description="Disordered" evidence="9">
    <location>
        <begin position="1008"/>
        <end position="1047"/>
    </location>
</feature>
<feature type="region of interest" description="Disordered" evidence="9">
    <location>
        <begin position="886"/>
        <end position="927"/>
    </location>
</feature>
<feature type="compositionally biased region" description="Basic residues" evidence="9">
    <location>
        <begin position="1023"/>
        <end position="1032"/>
    </location>
</feature>
<feature type="compositionally biased region" description="Polar residues" evidence="9">
    <location>
        <begin position="434"/>
        <end position="450"/>
    </location>
</feature>
<dbReference type="Gramene" id="arahy.Tifrunner.gnm2.ann2.Ah15g321500.1">
    <property type="protein sequence ID" value="arahy.Tifrunner.gnm2.ann2.Ah15g321500.1-CDS"/>
    <property type="gene ID" value="arahy.Tifrunner.gnm2.ann2.Ah15g321500"/>
</dbReference>
<dbReference type="PANTHER" id="PTHR11079">
    <property type="entry name" value="CYTOSINE DEAMINASE FAMILY MEMBER"/>
    <property type="match status" value="1"/>
</dbReference>
<dbReference type="STRING" id="3818.A0A444Z3M0"/>
<dbReference type="InterPro" id="IPR028883">
    <property type="entry name" value="tRNA_aden_deaminase"/>
</dbReference>
<keyword evidence="7" id="KW-0862">Zinc</keyword>
<feature type="compositionally biased region" description="Basic and acidic residues" evidence="9">
    <location>
        <begin position="579"/>
        <end position="595"/>
    </location>
</feature>
<feature type="compositionally biased region" description="Basic and acidic residues" evidence="9">
    <location>
        <begin position="805"/>
        <end position="850"/>
    </location>
</feature>
<evidence type="ECO:0000313" key="11">
    <source>
        <dbReference type="EMBL" id="RYR08760.1"/>
    </source>
</evidence>
<dbReference type="GO" id="GO:0052717">
    <property type="term" value="F:tRNA-specific adenosine-34 deaminase activity"/>
    <property type="evidence" value="ECO:0007669"/>
    <property type="project" value="UniProtKB-EC"/>
</dbReference>
<evidence type="ECO:0000256" key="7">
    <source>
        <dbReference type="ARBA" id="ARBA00022833"/>
    </source>
</evidence>
<accession>A0A444Z3M0</accession>
<dbReference type="EC" id="3.5.4.33" evidence="3"/>
<dbReference type="GO" id="GO:0002100">
    <property type="term" value="P:tRNA wobble adenosine to inosine editing"/>
    <property type="evidence" value="ECO:0007669"/>
    <property type="project" value="InterPro"/>
</dbReference>
<dbReference type="Proteomes" id="UP000289738">
    <property type="component" value="Chromosome B05"/>
</dbReference>
<name>A0A444Z3M0_ARAHY</name>
<dbReference type="Pfam" id="PF00383">
    <property type="entry name" value="dCMP_cyt_deam_1"/>
    <property type="match status" value="1"/>
</dbReference>
<evidence type="ECO:0000256" key="8">
    <source>
        <dbReference type="ARBA" id="ARBA00048045"/>
    </source>
</evidence>
<evidence type="ECO:0000256" key="6">
    <source>
        <dbReference type="ARBA" id="ARBA00022801"/>
    </source>
</evidence>
<dbReference type="EMBL" id="SDMP01000015">
    <property type="protein sequence ID" value="RYR08760.1"/>
    <property type="molecule type" value="Genomic_DNA"/>
</dbReference>
<keyword evidence="5" id="KW-0479">Metal-binding</keyword>
<comment type="caution">
    <text evidence="11">The sequence shown here is derived from an EMBL/GenBank/DDBJ whole genome shotgun (WGS) entry which is preliminary data.</text>
</comment>
<keyword evidence="6" id="KW-0378">Hydrolase</keyword>
<evidence type="ECO:0000256" key="4">
    <source>
        <dbReference type="ARBA" id="ARBA00022694"/>
    </source>
</evidence>
<keyword evidence="4" id="KW-0819">tRNA processing</keyword>
<comment type="catalytic activity">
    <reaction evidence="8">
        <text>adenosine(34) in tRNA + H2O + H(+) = inosine(34) in tRNA + NH4(+)</text>
        <dbReference type="Rhea" id="RHEA:43168"/>
        <dbReference type="Rhea" id="RHEA-COMP:10373"/>
        <dbReference type="Rhea" id="RHEA-COMP:10374"/>
        <dbReference type="ChEBI" id="CHEBI:15377"/>
        <dbReference type="ChEBI" id="CHEBI:15378"/>
        <dbReference type="ChEBI" id="CHEBI:28938"/>
        <dbReference type="ChEBI" id="CHEBI:74411"/>
        <dbReference type="ChEBI" id="CHEBI:82852"/>
        <dbReference type="EC" id="3.5.4.33"/>
    </reaction>
</comment>
<keyword evidence="12" id="KW-1185">Reference proteome</keyword>
<evidence type="ECO:0000313" key="12">
    <source>
        <dbReference type="Proteomes" id="UP000289738"/>
    </source>
</evidence>
<protein>
    <recommendedName>
        <fullName evidence="3">tRNA(adenine(34)) deaminase</fullName>
        <ecNumber evidence="3">3.5.4.33</ecNumber>
    </recommendedName>
</protein>
<evidence type="ECO:0000256" key="3">
    <source>
        <dbReference type="ARBA" id="ARBA00012740"/>
    </source>
</evidence>
<feature type="region of interest" description="Disordered" evidence="9">
    <location>
        <begin position="464"/>
        <end position="484"/>
    </location>
</feature>
<dbReference type="PROSITE" id="PS51747">
    <property type="entry name" value="CYT_DCMP_DEAMINASES_2"/>
    <property type="match status" value="1"/>
</dbReference>
<organism evidence="11 12">
    <name type="scientific">Arachis hypogaea</name>
    <name type="common">Peanut</name>
    <dbReference type="NCBI Taxonomy" id="3818"/>
    <lineage>
        <taxon>Eukaryota</taxon>
        <taxon>Viridiplantae</taxon>
        <taxon>Streptophyta</taxon>
        <taxon>Embryophyta</taxon>
        <taxon>Tracheophyta</taxon>
        <taxon>Spermatophyta</taxon>
        <taxon>Magnoliopsida</taxon>
        <taxon>eudicotyledons</taxon>
        <taxon>Gunneridae</taxon>
        <taxon>Pentapetalae</taxon>
        <taxon>rosids</taxon>
        <taxon>fabids</taxon>
        <taxon>Fabales</taxon>
        <taxon>Fabaceae</taxon>
        <taxon>Papilionoideae</taxon>
        <taxon>50 kb inversion clade</taxon>
        <taxon>dalbergioids sensu lato</taxon>
        <taxon>Dalbergieae</taxon>
        <taxon>Pterocarpus clade</taxon>
        <taxon>Arachis</taxon>
    </lineage>
</organism>
<feature type="region of interest" description="Disordered" evidence="9">
    <location>
        <begin position="579"/>
        <end position="598"/>
    </location>
</feature>
<feature type="region of interest" description="Disordered" evidence="9">
    <location>
        <begin position="774"/>
        <end position="859"/>
    </location>
</feature>
<evidence type="ECO:0000256" key="1">
    <source>
        <dbReference type="ARBA" id="ARBA00001947"/>
    </source>
</evidence>
<dbReference type="FunFam" id="3.40.140.10:FF:000005">
    <property type="entry name" value="tRNA-specific adenosine deaminase"/>
    <property type="match status" value="1"/>
</dbReference>
<evidence type="ECO:0000256" key="5">
    <source>
        <dbReference type="ARBA" id="ARBA00022723"/>
    </source>
</evidence>
<dbReference type="OrthoDB" id="408702at2759"/>
<dbReference type="GO" id="GO:0046872">
    <property type="term" value="F:metal ion binding"/>
    <property type="evidence" value="ECO:0007669"/>
    <property type="project" value="UniProtKB-KW"/>
</dbReference>
<dbReference type="SUPFAM" id="SSF53927">
    <property type="entry name" value="Cytidine deaminase-like"/>
    <property type="match status" value="1"/>
</dbReference>
<feature type="compositionally biased region" description="Polar residues" evidence="9">
    <location>
        <begin position="730"/>
        <end position="739"/>
    </location>
</feature>
<evidence type="ECO:0000256" key="9">
    <source>
        <dbReference type="SAM" id="MobiDB-lite"/>
    </source>
</evidence>
<feature type="compositionally biased region" description="Basic and acidic residues" evidence="9">
    <location>
        <begin position="226"/>
        <end position="235"/>
    </location>
</feature>
<feature type="compositionally biased region" description="Basic and acidic residues" evidence="9">
    <location>
        <begin position="330"/>
        <end position="340"/>
    </location>
</feature>